<name>A0AAJ5W3Q5_9SPHI</name>
<accession>A0AAJ5W3Q5</accession>
<protein>
    <submittedName>
        <fullName evidence="1">Uncharacterized protein</fullName>
    </submittedName>
</protein>
<dbReference type="AlphaFoldDB" id="A0AAJ5W3Q5"/>
<dbReference type="EMBL" id="CP119313">
    <property type="protein sequence ID" value="WEK17499.1"/>
    <property type="molecule type" value="Genomic_DNA"/>
</dbReference>
<reference evidence="1" key="1">
    <citation type="submission" date="2023-03" db="EMBL/GenBank/DDBJ databases">
        <title>Andean soil-derived lignocellulolytic bacterial consortium as a source of novel taxa and putative plastic-active enzymes.</title>
        <authorList>
            <person name="Diaz-Garcia L."/>
            <person name="Chuvochina M."/>
            <person name="Feuerriegel G."/>
            <person name="Bunk B."/>
            <person name="Sproer C."/>
            <person name="Streit W.R."/>
            <person name="Rodriguez L.M."/>
            <person name="Overmann J."/>
            <person name="Jimenez D.J."/>
        </authorList>
    </citation>
    <scope>NUCLEOTIDE SEQUENCE</scope>
    <source>
        <strain evidence="1">MAG 3858</strain>
    </source>
</reference>
<dbReference type="PROSITE" id="PS51257">
    <property type="entry name" value="PROKAR_LIPOPROTEIN"/>
    <property type="match status" value="1"/>
</dbReference>
<sequence>MKQKFTLAAFIVVTMSTAACKKENEVPPRQSGYILDYTIPAPTFLTNDERAILDAKRAEWDKL</sequence>
<evidence type="ECO:0000313" key="1">
    <source>
        <dbReference type="EMBL" id="WEK17499.1"/>
    </source>
</evidence>
<proteinExistence type="predicted"/>
<evidence type="ECO:0000313" key="2">
    <source>
        <dbReference type="Proteomes" id="UP001214530"/>
    </source>
</evidence>
<dbReference type="Proteomes" id="UP001214530">
    <property type="component" value="Chromosome"/>
</dbReference>
<gene>
    <name evidence="1" type="ORF">P0Y49_11905</name>
</gene>
<organism evidence="1 2">
    <name type="scientific">Candidatus Pedobacter colombiensis</name>
    <dbReference type="NCBI Taxonomy" id="3121371"/>
    <lineage>
        <taxon>Bacteria</taxon>
        <taxon>Pseudomonadati</taxon>
        <taxon>Bacteroidota</taxon>
        <taxon>Sphingobacteriia</taxon>
        <taxon>Sphingobacteriales</taxon>
        <taxon>Sphingobacteriaceae</taxon>
        <taxon>Pedobacter</taxon>
    </lineage>
</organism>